<dbReference type="SUPFAM" id="SSF81901">
    <property type="entry name" value="HCP-like"/>
    <property type="match status" value="1"/>
</dbReference>
<accession>A0A2N1NNW3</accession>
<reference evidence="1 2" key="2">
    <citation type="submission" date="2017-10" db="EMBL/GenBank/DDBJ databases">
        <title>Extensive intraspecific genome diversity in a model arbuscular mycorrhizal fungus.</title>
        <authorList>
            <person name="Chen E.C.H."/>
            <person name="Morin E."/>
            <person name="Baudet D."/>
            <person name="Noel J."/>
            <person name="Ndikumana S."/>
            <person name="Charron P."/>
            <person name="St-Onge C."/>
            <person name="Giorgi J."/>
            <person name="Grigoriev I.V."/>
            <person name="Roux C."/>
            <person name="Martin F.M."/>
            <person name="Corradi N."/>
        </authorList>
    </citation>
    <scope>NUCLEOTIDE SEQUENCE [LARGE SCALE GENOMIC DNA]</scope>
    <source>
        <strain evidence="1 2">C2</strain>
    </source>
</reference>
<dbReference type="VEuPathDB" id="FungiDB:RhiirA1_511326"/>
<gene>
    <name evidence="1" type="ORF">RhiirC2_845872</name>
</gene>
<dbReference type="AlphaFoldDB" id="A0A2N1NNW3"/>
<dbReference type="InterPro" id="IPR011009">
    <property type="entry name" value="Kinase-like_dom_sf"/>
</dbReference>
<evidence type="ECO:0000313" key="2">
    <source>
        <dbReference type="Proteomes" id="UP000233469"/>
    </source>
</evidence>
<dbReference type="SUPFAM" id="SSF56112">
    <property type="entry name" value="Protein kinase-like (PK-like)"/>
    <property type="match status" value="1"/>
</dbReference>
<evidence type="ECO:0008006" key="3">
    <source>
        <dbReference type="Google" id="ProtNLM"/>
    </source>
</evidence>
<comment type="caution">
    <text evidence="1">The sequence shown here is derived from an EMBL/GenBank/DDBJ whole genome shotgun (WGS) entry which is preliminary data.</text>
</comment>
<sequence length="211" mass="24246">MTSNSNNESDDTDNKWVQWIKDGIANEYINYHDYNEFQDMERIGVGGFGNVYRANWKSLNTVISLKSSIKGDDIMKEIVNEVITFDDHPNGVEIREHNPKMIDKRLRIKTAVEIFKETADKGIPSAQLRYGICLWRVIVLMQVLLKLLIYKKSSKFRNSAGMYIIGKAYWNGGNGVIKDKNQGSGYLKRAALNNHLKAKEMCIENNINYNM</sequence>
<dbReference type="InterPro" id="IPR011990">
    <property type="entry name" value="TPR-like_helical_dom_sf"/>
</dbReference>
<organism evidence="1 2">
    <name type="scientific">Rhizophagus irregularis</name>
    <dbReference type="NCBI Taxonomy" id="588596"/>
    <lineage>
        <taxon>Eukaryota</taxon>
        <taxon>Fungi</taxon>
        <taxon>Fungi incertae sedis</taxon>
        <taxon>Mucoromycota</taxon>
        <taxon>Glomeromycotina</taxon>
        <taxon>Glomeromycetes</taxon>
        <taxon>Glomerales</taxon>
        <taxon>Glomeraceae</taxon>
        <taxon>Rhizophagus</taxon>
    </lineage>
</organism>
<dbReference type="Gene3D" id="1.25.40.10">
    <property type="entry name" value="Tetratricopeptide repeat domain"/>
    <property type="match status" value="1"/>
</dbReference>
<dbReference type="Proteomes" id="UP000233469">
    <property type="component" value="Unassembled WGS sequence"/>
</dbReference>
<dbReference type="Gene3D" id="3.30.200.20">
    <property type="entry name" value="Phosphorylase Kinase, domain 1"/>
    <property type="match status" value="1"/>
</dbReference>
<dbReference type="VEuPathDB" id="FungiDB:RhiirA1_453126"/>
<proteinExistence type="predicted"/>
<reference evidence="1 2" key="1">
    <citation type="submission" date="2016-04" db="EMBL/GenBank/DDBJ databases">
        <title>Genome analyses suggest a sexual origin of heterokaryosis in a supposedly ancient asexual fungus.</title>
        <authorList>
            <person name="Ropars J."/>
            <person name="Sedzielewska K."/>
            <person name="Noel J."/>
            <person name="Charron P."/>
            <person name="Farinelli L."/>
            <person name="Marton T."/>
            <person name="Kruger M."/>
            <person name="Pelin A."/>
            <person name="Brachmann A."/>
            <person name="Corradi N."/>
        </authorList>
    </citation>
    <scope>NUCLEOTIDE SEQUENCE [LARGE SCALE GENOMIC DNA]</scope>
    <source>
        <strain evidence="1 2">C2</strain>
    </source>
</reference>
<name>A0A2N1NNW3_9GLOM</name>
<dbReference type="VEuPathDB" id="FungiDB:RhiirFUN_005000"/>
<dbReference type="SMART" id="SM00671">
    <property type="entry name" value="SEL1"/>
    <property type="match status" value="1"/>
</dbReference>
<dbReference type="InterPro" id="IPR006597">
    <property type="entry name" value="Sel1-like"/>
</dbReference>
<protein>
    <recommendedName>
        <fullName evidence="3">Protein kinase domain-containing protein</fullName>
    </recommendedName>
</protein>
<evidence type="ECO:0000313" key="1">
    <source>
        <dbReference type="EMBL" id="PKK75596.1"/>
    </source>
</evidence>
<dbReference type="EMBL" id="LLXL01000232">
    <property type="protein sequence ID" value="PKK75596.1"/>
    <property type="molecule type" value="Genomic_DNA"/>
</dbReference>
<dbReference type="VEuPathDB" id="FungiDB:FUN_005380"/>